<dbReference type="SMART" id="SM00105">
    <property type="entry name" value="ArfGap"/>
    <property type="match status" value="1"/>
</dbReference>
<feature type="region of interest" description="Disordered" evidence="6">
    <location>
        <begin position="220"/>
        <end position="272"/>
    </location>
</feature>
<evidence type="ECO:0000256" key="2">
    <source>
        <dbReference type="ARBA" id="ARBA00022723"/>
    </source>
</evidence>
<feature type="compositionally biased region" description="Basic and acidic residues" evidence="6">
    <location>
        <begin position="165"/>
        <end position="184"/>
    </location>
</feature>
<dbReference type="PANTHER" id="PTHR45705:SF1">
    <property type="entry name" value="FI20236P1"/>
    <property type="match status" value="1"/>
</dbReference>
<sequence>MASWVHCAGAVEDWGQRCICVCLCVRKCMCVYHPVFQRKTGGGVDWITSAARIAVSTLVTSRYIGPRWASWNLGVFICIRCAGIHRNLGVHIARVKSVNLDQWTSEQIQHMQDMGNGKAKKLYEGFLPKDFRRPVSDQAAEAFIRDKYDKKRYMDRDADISSPKRNAEKDKEKDKKDNKKKETKSPAPEKSQPKPQEQQSMGTPAVQTTAEPTIDLLGLESPTAASNGDAQSAVPASEDQDIFGPMVSNPLPQSTQAEADASPASSADDALKRQLSKDSILSLYASQPPPPATAAVNSQGVFGYGQPGMAFPGPGGVYSAQAISGIGVGGGGVGIAPGVPPSGCTSTVGNPNPNPMQWGLGQMTEQMSGLGLVPSGVTVGGVLAWPPGASGGPGCPAPPAAGRTLSTQLWK</sequence>
<dbReference type="Gene3D" id="1.10.220.150">
    <property type="entry name" value="Arf GTPase activating protein"/>
    <property type="match status" value="1"/>
</dbReference>
<dbReference type="GO" id="GO:0005096">
    <property type="term" value="F:GTPase activator activity"/>
    <property type="evidence" value="ECO:0007669"/>
    <property type="project" value="UniProtKB-KW"/>
</dbReference>
<evidence type="ECO:0000313" key="9">
    <source>
        <dbReference type="RefSeq" id="XP_032810734.1"/>
    </source>
</evidence>
<dbReference type="Pfam" id="PF01412">
    <property type="entry name" value="ArfGap"/>
    <property type="match status" value="1"/>
</dbReference>
<reference evidence="9" key="1">
    <citation type="submission" date="2025-08" db="UniProtKB">
        <authorList>
            <consortium name="RefSeq"/>
        </authorList>
    </citation>
    <scope>IDENTIFICATION</scope>
    <source>
        <tissue evidence="9">Sperm</tissue>
    </source>
</reference>
<name>A0AAJ7T4K8_PETMA</name>
<dbReference type="SUPFAM" id="SSF57863">
    <property type="entry name" value="ArfGap/RecO-like zinc finger"/>
    <property type="match status" value="1"/>
</dbReference>
<dbReference type="InterPro" id="IPR038508">
    <property type="entry name" value="ArfGAP_dom_sf"/>
</dbReference>
<keyword evidence="4" id="KW-0862">Zinc</keyword>
<keyword evidence="1" id="KW-0343">GTPase activation</keyword>
<dbReference type="Proteomes" id="UP001318040">
    <property type="component" value="Chromosome 15"/>
</dbReference>
<dbReference type="AlphaFoldDB" id="A0AAJ7T4K8"/>
<evidence type="ECO:0000256" key="1">
    <source>
        <dbReference type="ARBA" id="ARBA00022468"/>
    </source>
</evidence>
<feature type="domain" description="Arf-GAP" evidence="7">
    <location>
        <begin position="66"/>
        <end position="169"/>
    </location>
</feature>
<evidence type="ECO:0000256" key="6">
    <source>
        <dbReference type="SAM" id="MobiDB-lite"/>
    </source>
</evidence>
<keyword evidence="2" id="KW-0479">Metal-binding</keyword>
<dbReference type="InterPro" id="IPR001164">
    <property type="entry name" value="ArfGAP_dom"/>
</dbReference>
<feature type="region of interest" description="Disordered" evidence="6">
    <location>
        <begin position="154"/>
        <end position="206"/>
    </location>
</feature>
<dbReference type="InterPro" id="IPR037278">
    <property type="entry name" value="ARFGAP/RecO"/>
</dbReference>
<proteinExistence type="predicted"/>
<dbReference type="PANTHER" id="PTHR45705">
    <property type="entry name" value="FI20236P1"/>
    <property type="match status" value="1"/>
</dbReference>
<gene>
    <name evidence="9" type="primary">LOC116942657</name>
</gene>
<dbReference type="KEGG" id="pmrn:116942657"/>
<dbReference type="FunFam" id="1.10.220.150:FF:000009">
    <property type="entry name" value="stromal membrane-associated protein 1 isoform X1"/>
    <property type="match status" value="1"/>
</dbReference>
<dbReference type="GO" id="GO:0008270">
    <property type="term" value="F:zinc ion binding"/>
    <property type="evidence" value="ECO:0007669"/>
    <property type="project" value="UniProtKB-KW"/>
</dbReference>
<dbReference type="GO" id="GO:0005737">
    <property type="term" value="C:cytoplasm"/>
    <property type="evidence" value="ECO:0007669"/>
    <property type="project" value="TreeGrafter"/>
</dbReference>
<keyword evidence="8" id="KW-1185">Reference proteome</keyword>
<dbReference type="InterPro" id="IPR051718">
    <property type="entry name" value="ARF_GTPase-activating"/>
</dbReference>
<organism evidence="8 9">
    <name type="scientific">Petromyzon marinus</name>
    <name type="common">Sea lamprey</name>
    <dbReference type="NCBI Taxonomy" id="7757"/>
    <lineage>
        <taxon>Eukaryota</taxon>
        <taxon>Metazoa</taxon>
        <taxon>Chordata</taxon>
        <taxon>Craniata</taxon>
        <taxon>Vertebrata</taxon>
        <taxon>Cyclostomata</taxon>
        <taxon>Hyperoartia</taxon>
        <taxon>Petromyzontiformes</taxon>
        <taxon>Petromyzontidae</taxon>
        <taxon>Petromyzon</taxon>
    </lineage>
</organism>
<keyword evidence="3 5" id="KW-0863">Zinc-finger</keyword>
<dbReference type="PRINTS" id="PR00405">
    <property type="entry name" value="REVINTRACTNG"/>
</dbReference>
<protein>
    <submittedName>
        <fullName evidence="9">Stromal membrane-associated protein 1-like isoform X1</fullName>
    </submittedName>
</protein>
<evidence type="ECO:0000259" key="7">
    <source>
        <dbReference type="PROSITE" id="PS50115"/>
    </source>
</evidence>
<feature type="compositionally biased region" description="Low complexity" evidence="6">
    <location>
        <begin position="185"/>
        <end position="200"/>
    </location>
</feature>
<evidence type="ECO:0000256" key="3">
    <source>
        <dbReference type="ARBA" id="ARBA00022771"/>
    </source>
</evidence>
<dbReference type="RefSeq" id="XP_032810734.1">
    <property type="nucleotide sequence ID" value="XM_032954843.1"/>
</dbReference>
<evidence type="ECO:0000313" key="8">
    <source>
        <dbReference type="Proteomes" id="UP001318040"/>
    </source>
</evidence>
<feature type="compositionally biased region" description="Low complexity" evidence="6">
    <location>
        <begin position="257"/>
        <end position="268"/>
    </location>
</feature>
<accession>A0AAJ7T4K8</accession>
<dbReference type="PROSITE" id="PS50115">
    <property type="entry name" value="ARFGAP"/>
    <property type="match status" value="1"/>
</dbReference>
<evidence type="ECO:0000256" key="4">
    <source>
        <dbReference type="ARBA" id="ARBA00022833"/>
    </source>
</evidence>
<evidence type="ECO:0000256" key="5">
    <source>
        <dbReference type="PROSITE-ProRule" id="PRU00288"/>
    </source>
</evidence>